<gene>
    <name evidence="2" type="ORF">IRJ16_06400</name>
</gene>
<organism evidence="2 3">
    <name type="scientific">Mucilaginibacter myungsuensis</name>
    <dbReference type="NCBI Taxonomy" id="649104"/>
    <lineage>
        <taxon>Bacteria</taxon>
        <taxon>Pseudomonadati</taxon>
        <taxon>Bacteroidota</taxon>
        <taxon>Sphingobacteriia</taxon>
        <taxon>Sphingobacteriales</taxon>
        <taxon>Sphingobacteriaceae</taxon>
        <taxon>Mucilaginibacter</taxon>
    </lineage>
</organism>
<keyword evidence="3" id="KW-1185">Reference proteome</keyword>
<evidence type="ECO:0000256" key="1">
    <source>
        <dbReference type="SAM" id="MobiDB-lite"/>
    </source>
</evidence>
<accession>A0A929KTZ0</accession>
<feature type="region of interest" description="Disordered" evidence="1">
    <location>
        <begin position="44"/>
        <end position="86"/>
    </location>
</feature>
<proteinExistence type="predicted"/>
<comment type="caution">
    <text evidence="2">The sequence shown here is derived from an EMBL/GenBank/DDBJ whole genome shotgun (WGS) entry which is preliminary data.</text>
</comment>
<evidence type="ECO:0000313" key="3">
    <source>
        <dbReference type="Proteomes" id="UP000622475"/>
    </source>
</evidence>
<dbReference type="Proteomes" id="UP000622475">
    <property type="component" value="Unassembled WGS sequence"/>
</dbReference>
<dbReference type="RefSeq" id="WP_194110696.1">
    <property type="nucleotide sequence ID" value="NZ_JADFFL010000002.1"/>
</dbReference>
<name>A0A929KTZ0_9SPHI</name>
<reference evidence="2" key="1">
    <citation type="submission" date="2020-10" db="EMBL/GenBank/DDBJ databases">
        <title>Mucilaginibacter mali sp. nov., isolated from rhizosphere soil of apple orchard.</title>
        <authorList>
            <person name="Lee J.-S."/>
            <person name="Kim H.S."/>
            <person name="Kim J.-S."/>
        </authorList>
    </citation>
    <scope>NUCLEOTIDE SEQUENCE</scope>
    <source>
        <strain evidence="2">KCTC 22746</strain>
    </source>
</reference>
<evidence type="ECO:0000313" key="2">
    <source>
        <dbReference type="EMBL" id="MBE9661509.1"/>
    </source>
</evidence>
<sequence>MSWIQIGNYVTAVLSLDRKNQRSRQCQCFFAQAFTLQAVKAQARTRPTHLTTSPEAVPLSEKEKIDTQHVPCNDVLDNKNQNSPAA</sequence>
<dbReference type="AlphaFoldDB" id="A0A929KTZ0"/>
<dbReference type="EMBL" id="JADFFL010000002">
    <property type="protein sequence ID" value="MBE9661509.1"/>
    <property type="molecule type" value="Genomic_DNA"/>
</dbReference>
<protein>
    <submittedName>
        <fullName evidence="2">Uncharacterized protein</fullName>
    </submittedName>
</protein>